<proteinExistence type="predicted"/>
<evidence type="ECO:0000313" key="1">
    <source>
        <dbReference type="EMBL" id="MBM6830984.1"/>
    </source>
</evidence>
<keyword evidence="2" id="KW-1185">Reference proteome</keyword>
<accession>A0ABS2FNL8</accession>
<name>A0ABS2FNL8_9FIRM</name>
<dbReference type="Proteomes" id="UP000775500">
    <property type="component" value="Unassembled WGS sequence"/>
</dbReference>
<dbReference type="RefSeq" id="WP_204684921.1">
    <property type="nucleotide sequence ID" value="NZ_JACJLU010000002.1"/>
</dbReference>
<gene>
    <name evidence="1" type="ORF">H5982_02530</name>
</gene>
<comment type="caution">
    <text evidence="1">The sequence shown here is derived from an EMBL/GenBank/DDBJ whole genome shotgun (WGS) entry which is preliminary data.</text>
</comment>
<protein>
    <submittedName>
        <fullName evidence="1">Uncharacterized protein</fullName>
    </submittedName>
</protein>
<evidence type="ECO:0000313" key="2">
    <source>
        <dbReference type="Proteomes" id="UP000775500"/>
    </source>
</evidence>
<organism evidence="1 2">
    <name type="scientific">Faecalicoccus acidiformans</name>
    <dbReference type="NCBI Taxonomy" id="915173"/>
    <lineage>
        <taxon>Bacteria</taxon>
        <taxon>Bacillati</taxon>
        <taxon>Bacillota</taxon>
        <taxon>Erysipelotrichia</taxon>
        <taxon>Erysipelotrichales</taxon>
        <taxon>Erysipelotrichaceae</taxon>
        <taxon>Faecalicoccus</taxon>
    </lineage>
</organism>
<dbReference type="EMBL" id="JACJLU010000002">
    <property type="protein sequence ID" value="MBM6830984.1"/>
    <property type="molecule type" value="Genomic_DNA"/>
</dbReference>
<sequence>MTSLWKKGFFLSILTLLFVIGVSIVLIKTQDPLVPRKNIVYKEGETINLNVSNFLENIPEEKVLEETELYSSLLDKSKYDLDEDLNVTDKDSDYLKAGIYEVTILYQKETKTIEFEVKK</sequence>
<reference evidence="1 2" key="1">
    <citation type="journal article" date="2021" name="Sci. Rep.">
        <title>The distribution of antibiotic resistance genes in chicken gut microbiota commensals.</title>
        <authorList>
            <person name="Juricova H."/>
            <person name="Matiasovicova J."/>
            <person name="Kubasova T."/>
            <person name="Cejkova D."/>
            <person name="Rychlik I."/>
        </authorList>
    </citation>
    <scope>NUCLEOTIDE SEQUENCE [LARGE SCALE GENOMIC DNA]</scope>
    <source>
        <strain evidence="1 2">An423</strain>
    </source>
</reference>